<feature type="domain" description="DUF427" evidence="1">
    <location>
        <begin position="2"/>
        <end position="88"/>
    </location>
</feature>
<proteinExistence type="predicted"/>
<organism evidence="2 3">
    <name type="scientific">Neolewinella antarctica</name>
    <dbReference type="NCBI Taxonomy" id="442734"/>
    <lineage>
        <taxon>Bacteria</taxon>
        <taxon>Pseudomonadati</taxon>
        <taxon>Bacteroidota</taxon>
        <taxon>Saprospiria</taxon>
        <taxon>Saprospirales</taxon>
        <taxon>Lewinellaceae</taxon>
        <taxon>Neolewinella</taxon>
    </lineage>
</organism>
<dbReference type="Gene3D" id="2.170.150.40">
    <property type="entry name" value="Domain of unknown function (DUF427)"/>
    <property type="match status" value="1"/>
</dbReference>
<dbReference type="InterPro" id="IPR038694">
    <property type="entry name" value="DUF427_sf"/>
</dbReference>
<protein>
    <submittedName>
        <fullName evidence="2">Uncharacterized protein (DUF427 family)</fullName>
    </submittedName>
</protein>
<dbReference type="EMBL" id="JAATJH010000008">
    <property type="protein sequence ID" value="NJC28131.1"/>
    <property type="molecule type" value="Genomic_DNA"/>
</dbReference>
<comment type="caution">
    <text evidence="2">The sequence shown here is derived from an EMBL/GenBank/DDBJ whole genome shotgun (WGS) entry which is preliminary data.</text>
</comment>
<dbReference type="Pfam" id="PF04248">
    <property type="entry name" value="NTP_transf_9"/>
    <property type="match status" value="1"/>
</dbReference>
<dbReference type="InterPro" id="IPR007361">
    <property type="entry name" value="DUF427"/>
</dbReference>
<dbReference type="RefSeq" id="WP_209037989.1">
    <property type="nucleotide sequence ID" value="NZ_JAATJH010000008.1"/>
</dbReference>
<dbReference type="PANTHER" id="PTHR34310">
    <property type="entry name" value="DUF427 DOMAIN PROTEIN (AFU_ORTHOLOGUE AFUA_3G02220)"/>
    <property type="match status" value="1"/>
</dbReference>
<dbReference type="PANTHER" id="PTHR34310:SF5">
    <property type="entry name" value="DUF427 DOMAIN PROTEIN (AFU_ORTHOLOGUE AFUA_3G02220)"/>
    <property type="match status" value="1"/>
</dbReference>
<evidence type="ECO:0000313" key="3">
    <source>
        <dbReference type="Proteomes" id="UP000770785"/>
    </source>
</evidence>
<keyword evidence="3" id="KW-1185">Reference proteome</keyword>
<sequence>MMQAIWNGTVIAESETTVIVEGNHYFPEASVKGDHLRHSDTTSFCGWKGDCGYYDVVVGEDVNSDAAWVYREPYPKAEKIAGHIAFWKGVKVRQA</sequence>
<accession>A0ABX0XGX7</accession>
<name>A0ABX0XGX7_9BACT</name>
<evidence type="ECO:0000259" key="1">
    <source>
        <dbReference type="Pfam" id="PF04248"/>
    </source>
</evidence>
<dbReference type="Proteomes" id="UP000770785">
    <property type="component" value="Unassembled WGS sequence"/>
</dbReference>
<gene>
    <name evidence="2" type="ORF">GGR27_003650</name>
</gene>
<evidence type="ECO:0000313" key="2">
    <source>
        <dbReference type="EMBL" id="NJC28131.1"/>
    </source>
</evidence>
<reference evidence="2 3" key="1">
    <citation type="submission" date="2020-03" db="EMBL/GenBank/DDBJ databases">
        <title>Genomic Encyclopedia of Type Strains, Phase IV (KMG-IV): sequencing the most valuable type-strain genomes for metagenomic binning, comparative biology and taxonomic classification.</title>
        <authorList>
            <person name="Goeker M."/>
        </authorList>
    </citation>
    <scope>NUCLEOTIDE SEQUENCE [LARGE SCALE GENOMIC DNA]</scope>
    <source>
        <strain evidence="2 3">DSM 105096</strain>
    </source>
</reference>